<dbReference type="EMBL" id="AZJJ01000007">
    <property type="protein sequence ID" value="ETD25985.1"/>
    <property type="molecule type" value="Genomic_DNA"/>
</dbReference>
<organism evidence="2 3">
    <name type="scientific">Helicobacter canis NCTC 12740</name>
    <dbReference type="NCBI Taxonomy" id="1357399"/>
    <lineage>
        <taxon>Bacteria</taxon>
        <taxon>Pseudomonadati</taxon>
        <taxon>Campylobacterota</taxon>
        <taxon>Epsilonproteobacteria</taxon>
        <taxon>Campylobacterales</taxon>
        <taxon>Helicobacteraceae</taxon>
        <taxon>Helicobacter</taxon>
    </lineage>
</organism>
<comment type="caution">
    <text evidence="2">The sequence shown here is derived from an EMBL/GenBank/DDBJ whole genome shotgun (WGS) entry which is preliminary data.</text>
</comment>
<dbReference type="RefSeq" id="WP_023930883.1">
    <property type="nucleotide sequence ID" value="NZ_KI669458.1"/>
</dbReference>
<name>V8CG76_9HELI</name>
<gene>
    <name evidence="2" type="ORF">HMPREF2087_01823</name>
</gene>
<reference evidence="2 3" key="1">
    <citation type="submission" date="2013-10" db="EMBL/GenBank/DDBJ databases">
        <title>The Genome Sequence of Helicobacter canis NCTC 12740.</title>
        <authorList>
            <consortium name="The Broad Institute Genomics Platform"/>
            <person name="Earl A."/>
            <person name="Fox J.G."/>
            <person name="Shen Z."/>
            <person name="Young S.K."/>
            <person name="Zeng Q."/>
            <person name="Gargeya S."/>
            <person name="Fitzgerald M."/>
            <person name="Abouelleil A."/>
            <person name="Alvarado L."/>
            <person name="Chapman S.B."/>
            <person name="Gainer-Dewar J."/>
            <person name="Goldberg J."/>
            <person name="Griggs A."/>
            <person name="Gujja S."/>
            <person name="Hansen M."/>
            <person name="Howarth C."/>
            <person name="Imamovic A."/>
            <person name="Ireland A."/>
            <person name="Larimer J."/>
            <person name="McCowan C."/>
            <person name="Murphy C."/>
            <person name="Pearson M."/>
            <person name="Poon T.W."/>
            <person name="Priest M."/>
            <person name="Roberts A."/>
            <person name="Saif S."/>
            <person name="Shea T."/>
            <person name="Sykes S."/>
            <person name="Wortman J."/>
            <person name="Nusbaum C."/>
            <person name="Birren B."/>
        </authorList>
    </citation>
    <scope>NUCLEOTIDE SEQUENCE [LARGE SCALE GENOMIC DNA]</scope>
    <source>
        <strain evidence="2 3">NCTC 12740</strain>
    </source>
</reference>
<keyword evidence="3" id="KW-1185">Reference proteome</keyword>
<dbReference type="PATRIC" id="fig|1357399.3.peg.1913"/>
<feature type="region of interest" description="Disordered" evidence="1">
    <location>
        <begin position="23"/>
        <end position="55"/>
    </location>
</feature>
<feature type="compositionally biased region" description="Basic and acidic residues" evidence="1">
    <location>
        <begin position="38"/>
        <end position="55"/>
    </location>
</feature>
<dbReference type="AlphaFoldDB" id="V8CG76"/>
<evidence type="ECO:0000313" key="3">
    <source>
        <dbReference type="Proteomes" id="UP000018688"/>
    </source>
</evidence>
<accession>V8CG76</accession>
<protein>
    <submittedName>
        <fullName evidence="2">Uncharacterized protein</fullName>
    </submittedName>
</protein>
<sequence>MILGAFKAVARAHTWSYVTADTAAESTKRAQKPTPQKLKVDSSIDCHDLPKQVSQ</sequence>
<evidence type="ECO:0000313" key="2">
    <source>
        <dbReference type="EMBL" id="ETD25985.1"/>
    </source>
</evidence>
<evidence type="ECO:0000256" key="1">
    <source>
        <dbReference type="SAM" id="MobiDB-lite"/>
    </source>
</evidence>
<dbReference type="HOGENOM" id="CLU_3026029_0_0_7"/>
<dbReference type="Proteomes" id="UP000018688">
    <property type="component" value="Unassembled WGS sequence"/>
</dbReference>
<proteinExistence type="predicted"/>